<dbReference type="PANTHER" id="PTHR30069:SF29">
    <property type="entry name" value="HEMOGLOBIN AND HEMOGLOBIN-HAPTOGLOBIN-BINDING PROTEIN 1-RELATED"/>
    <property type="match status" value="1"/>
</dbReference>
<proteinExistence type="inferred from homology"/>
<reference evidence="18 20" key="2">
    <citation type="submission" date="2018-06" db="EMBL/GenBank/DDBJ databases">
        <authorList>
            <consortium name="Pathogen Informatics"/>
            <person name="Doyle S."/>
        </authorList>
    </citation>
    <scope>NUCLEOTIDE SEQUENCE [LARGE SCALE GENOMIC DNA]</scope>
    <source>
        <strain evidence="18 20">NCTC11012</strain>
    </source>
</reference>
<evidence type="ECO:0000259" key="15">
    <source>
        <dbReference type="Pfam" id="PF00593"/>
    </source>
</evidence>
<evidence type="ECO:0000256" key="4">
    <source>
        <dbReference type="ARBA" id="ARBA00022452"/>
    </source>
</evidence>
<feature type="domain" description="TonB-dependent receptor-like beta-barrel" evidence="15">
    <location>
        <begin position="275"/>
        <end position="823"/>
    </location>
</feature>
<evidence type="ECO:0000256" key="9">
    <source>
        <dbReference type="ARBA" id="ARBA00023170"/>
    </source>
</evidence>
<evidence type="ECO:0000256" key="6">
    <source>
        <dbReference type="ARBA" id="ARBA00022729"/>
    </source>
</evidence>
<dbReference type="PANTHER" id="PTHR30069">
    <property type="entry name" value="TONB-DEPENDENT OUTER MEMBRANE RECEPTOR"/>
    <property type="match status" value="1"/>
</dbReference>
<evidence type="ECO:0000313" key="19">
    <source>
        <dbReference type="Proteomes" id="UP000190777"/>
    </source>
</evidence>
<dbReference type="NCBIfam" id="TIGR01786">
    <property type="entry name" value="TonB-hemlactrns"/>
    <property type="match status" value="1"/>
</dbReference>
<dbReference type="EMBL" id="UGQF01000001">
    <property type="protein sequence ID" value="STZ01952.1"/>
    <property type="molecule type" value="Genomic_DNA"/>
</dbReference>
<accession>A0A378QN98</accession>
<keyword evidence="8 11" id="KW-0472">Membrane</keyword>
<evidence type="ECO:0000256" key="12">
    <source>
        <dbReference type="PROSITE-ProRule" id="PRU10144"/>
    </source>
</evidence>
<evidence type="ECO:0000313" key="18">
    <source>
        <dbReference type="EMBL" id="STZ01952.1"/>
    </source>
</evidence>
<dbReference type="InterPro" id="IPR010949">
    <property type="entry name" value="TonB_Hb/transfer/lactofer_rcpt"/>
</dbReference>
<evidence type="ECO:0000256" key="7">
    <source>
        <dbReference type="ARBA" id="ARBA00023077"/>
    </source>
</evidence>
<evidence type="ECO:0000256" key="3">
    <source>
        <dbReference type="ARBA" id="ARBA00022448"/>
    </source>
</evidence>
<keyword evidence="19" id="KW-1185">Reference proteome</keyword>
<dbReference type="InterPro" id="IPR036942">
    <property type="entry name" value="Beta-barrel_TonB_sf"/>
</dbReference>
<dbReference type="GO" id="GO:0009279">
    <property type="term" value="C:cell outer membrane"/>
    <property type="evidence" value="ECO:0007669"/>
    <property type="project" value="UniProtKB-SubCell"/>
</dbReference>
<dbReference type="InterPro" id="IPR010917">
    <property type="entry name" value="TonB_rcpt_CS"/>
</dbReference>
<keyword evidence="5 11" id="KW-0812">Transmembrane</keyword>
<dbReference type="InterPro" id="IPR012910">
    <property type="entry name" value="Plug_dom"/>
</dbReference>
<dbReference type="Gene3D" id="2.40.170.20">
    <property type="entry name" value="TonB-dependent receptor, beta-barrel domain"/>
    <property type="match status" value="1"/>
</dbReference>
<comment type="similarity">
    <text evidence="2">Belongs to the TonB-dependent receptor family. Hemoglobin/haptoglobin binding protein subfamily.</text>
</comment>
<evidence type="ECO:0000256" key="14">
    <source>
        <dbReference type="SAM" id="SignalP"/>
    </source>
</evidence>
<evidence type="ECO:0000259" key="16">
    <source>
        <dbReference type="Pfam" id="PF07715"/>
    </source>
</evidence>
<dbReference type="RefSeq" id="WP_079326471.1">
    <property type="nucleotide sequence ID" value="NZ_MXAP01000124.1"/>
</dbReference>
<dbReference type="Pfam" id="PF00593">
    <property type="entry name" value="TonB_dep_Rec_b-barrel"/>
    <property type="match status" value="1"/>
</dbReference>
<feature type="signal peptide" evidence="14">
    <location>
        <begin position="1"/>
        <end position="28"/>
    </location>
</feature>
<keyword evidence="3 11" id="KW-0813">Transport</keyword>
<keyword evidence="6 14" id="KW-0732">Signal</keyword>
<dbReference type="Gene3D" id="2.170.130.10">
    <property type="entry name" value="TonB-dependent receptor, plug domain"/>
    <property type="match status" value="1"/>
</dbReference>
<sequence length="871" mass="98792">MRQYNFPKKSLLALLIPTMMCHTIQAHADDSPEPKVHLGHETITISRTPQEEVGETIVTRRELNEQMVQNSQDLVRYNTEVDVAEVGRYGNKGFAIRGVDGNRVAMNVDGVALPEVEVNEIFAPYGYQYEGRFNPDLEMMGGVSITAGSDSLLSGSGAIGGSVAYKTKEPASMVRGDGNLGGYAKVGYTTKNEELLTAVGLAGVYDKAEFLLNYAHREGHELKNHDMKRHDKNKLNPIYEFSLDEMPNGTTSLVHPDALVHEQDSALAKFYYHINDNHRVGLHGMYQEKTNHMNTQSKHTYGSRNGSSTRFAHDKEELKNYGVNYQYLPESSRWLGKLNLDYTKSEVLGLADTWEYYLGFGRSKINNPELSYREYRPITNDSAQLSLKLDSASFDRGRLGEHQFYLTGGRAKQDYTSTAHYLNYVDNKFDVDGSFVNFAFPDAKKDIYHLALGDNIYFNDRFKAAVGVRYDNLHYRPYLQGDKVGSRVASLTEDAKAYGTCVSNNAQSVFCDAYRAGTHNKESKFDHITWNAMLDYQLIEDRLTARYKVGTGFLAPTVSQIYSNFTINANEQVPNYNLKPETSLTHELELEFKPKDELTLTLGGYITKYEDFIHTKYWNSNRNDRVLGCSNHTCLQSNNLDEAEIKGLKFGMKADFSAWSKLDGNLDLTADYHFSKDKALVMTDFNGVKEVNTLAAVPGMFMLGLNYYSPNNDWEIHGKVRYTQAKKSSDAKYLDTRLKYKEDKVYCNSTFYAGFCSYGGFYDYDSAVGDYYKIDRVADGYTEEVKTYDVVNRSKSTLLFDVYGSKKFGKDKNWILNAGIYNITNEKYIPWETLRQFATTSINGMVDGKGYGFNRYTAPGRNYALSLTYEF</sequence>
<dbReference type="PROSITE" id="PS52016">
    <property type="entry name" value="TONB_DEPENDENT_REC_3"/>
    <property type="match status" value="1"/>
</dbReference>
<dbReference type="PROSITE" id="PS01156">
    <property type="entry name" value="TONB_DEPENDENT_REC_2"/>
    <property type="match status" value="1"/>
</dbReference>
<evidence type="ECO:0000256" key="5">
    <source>
        <dbReference type="ARBA" id="ARBA00022692"/>
    </source>
</evidence>
<dbReference type="EMBL" id="MXAP01000124">
    <property type="protein sequence ID" value="OPH35065.1"/>
    <property type="molecule type" value="Genomic_DNA"/>
</dbReference>
<evidence type="ECO:0000256" key="10">
    <source>
        <dbReference type="ARBA" id="ARBA00023237"/>
    </source>
</evidence>
<feature type="short sequence motif" description="TonB C-terminal box" evidence="12">
    <location>
        <begin position="854"/>
        <end position="871"/>
    </location>
</feature>
<organism evidence="18 20">
    <name type="scientific">Moraxella equi</name>
    <dbReference type="NCBI Taxonomy" id="60442"/>
    <lineage>
        <taxon>Bacteria</taxon>
        <taxon>Pseudomonadati</taxon>
        <taxon>Pseudomonadota</taxon>
        <taxon>Gammaproteobacteria</taxon>
        <taxon>Moraxellales</taxon>
        <taxon>Moraxellaceae</taxon>
        <taxon>Moraxella</taxon>
    </lineage>
</organism>
<keyword evidence="4 11" id="KW-1134">Transmembrane beta strand</keyword>
<comment type="subcellular location">
    <subcellularLocation>
        <location evidence="1 11">Cell outer membrane</location>
        <topology evidence="1 11">Multi-pass membrane protein</topology>
    </subcellularLocation>
</comment>
<evidence type="ECO:0000256" key="13">
    <source>
        <dbReference type="RuleBase" id="RU003357"/>
    </source>
</evidence>
<dbReference type="Pfam" id="PF07715">
    <property type="entry name" value="Plug"/>
    <property type="match status" value="1"/>
</dbReference>
<gene>
    <name evidence="17" type="ORF">B5J93_11290</name>
    <name evidence="18" type="ORF">NCTC11012_00173</name>
</gene>
<dbReference type="GO" id="GO:0015344">
    <property type="term" value="F:siderophore uptake transmembrane transporter activity"/>
    <property type="evidence" value="ECO:0007669"/>
    <property type="project" value="TreeGrafter"/>
</dbReference>
<evidence type="ECO:0000313" key="20">
    <source>
        <dbReference type="Proteomes" id="UP000254618"/>
    </source>
</evidence>
<feature type="chain" id="PRO_5017078652" evidence="14">
    <location>
        <begin position="29"/>
        <end position="871"/>
    </location>
</feature>
<protein>
    <submittedName>
        <fullName evidence="18">Probable hemoglobin and hemoglobin-haptoglobin-binding protein 2</fullName>
    </submittedName>
</protein>
<keyword evidence="7 13" id="KW-0798">TonB box</keyword>
<dbReference type="Proteomes" id="UP000254618">
    <property type="component" value="Unassembled WGS sequence"/>
</dbReference>
<dbReference type="InterPro" id="IPR037066">
    <property type="entry name" value="Plug_dom_sf"/>
</dbReference>
<evidence type="ECO:0000256" key="2">
    <source>
        <dbReference type="ARBA" id="ARBA00008143"/>
    </source>
</evidence>
<dbReference type="CDD" id="cd01347">
    <property type="entry name" value="ligand_gated_channel"/>
    <property type="match status" value="1"/>
</dbReference>
<name>A0A378QN98_9GAMM</name>
<dbReference type="AlphaFoldDB" id="A0A378QN98"/>
<keyword evidence="10 11" id="KW-0998">Cell outer membrane</keyword>
<dbReference type="InterPro" id="IPR000531">
    <property type="entry name" value="Beta-barrel_TonB"/>
</dbReference>
<dbReference type="SUPFAM" id="SSF56935">
    <property type="entry name" value="Porins"/>
    <property type="match status" value="1"/>
</dbReference>
<dbReference type="GO" id="GO:0044718">
    <property type="term" value="P:siderophore transmembrane transport"/>
    <property type="evidence" value="ECO:0007669"/>
    <property type="project" value="TreeGrafter"/>
</dbReference>
<evidence type="ECO:0000256" key="8">
    <source>
        <dbReference type="ARBA" id="ARBA00023136"/>
    </source>
</evidence>
<keyword evidence="9" id="KW-0675">Receptor</keyword>
<dbReference type="InterPro" id="IPR039426">
    <property type="entry name" value="TonB-dep_rcpt-like"/>
</dbReference>
<feature type="domain" description="TonB-dependent receptor plug" evidence="16">
    <location>
        <begin position="56"/>
        <end position="161"/>
    </location>
</feature>
<dbReference type="Proteomes" id="UP000190777">
    <property type="component" value="Unassembled WGS sequence"/>
</dbReference>
<evidence type="ECO:0000256" key="1">
    <source>
        <dbReference type="ARBA" id="ARBA00004571"/>
    </source>
</evidence>
<evidence type="ECO:0000256" key="11">
    <source>
        <dbReference type="PROSITE-ProRule" id="PRU01360"/>
    </source>
</evidence>
<reference evidence="17 19" key="1">
    <citation type="submission" date="2017-03" db="EMBL/GenBank/DDBJ databases">
        <title>Draft genome sequence of Moraxella equi CCUG 4950T type strain.</title>
        <authorList>
            <person name="Salva-Serra F."/>
            <person name="Engstrom-Jakobsson H."/>
            <person name="Thorell K."/>
            <person name="Jaen-Luchoro D."/>
            <person name="Gonzales-Siles L."/>
            <person name="Karlsson R."/>
            <person name="Yazdan S."/>
            <person name="Boulund F."/>
            <person name="Johnning A."/>
            <person name="Engstrand L."/>
            <person name="Kristiansson E."/>
            <person name="Moore E."/>
        </authorList>
    </citation>
    <scope>NUCLEOTIDE SEQUENCE [LARGE SCALE GENOMIC DNA]</scope>
    <source>
        <strain evidence="17 19">CCUG 4950</strain>
    </source>
</reference>
<evidence type="ECO:0000313" key="17">
    <source>
        <dbReference type="EMBL" id="OPH35065.1"/>
    </source>
</evidence>